<gene>
    <name evidence="1" type="ORF">BU25DRAFT_404417</name>
</gene>
<dbReference type="EMBL" id="MU006755">
    <property type="protein sequence ID" value="KAF2621430.1"/>
    <property type="molecule type" value="Genomic_DNA"/>
</dbReference>
<accession>A0ACB6RJ41</accession>
<proteinExistence type="predicted"/>
<keyword evidence="1" id="KW-0378">Hydrolase</keyword>
<organism evidence="1 2">
    <name type="scientific">Macroventuria anomochaeta</name>
    <dbReference type="NCBI Taxonomy" id="301207"/>
    <lineage>
        <taxon>Eukaryota</taxon>
        <taxon>Fungi</taxon>
        <taxon>Dikarya</taxon>
        <taxon>Ascomycota</taxon>
        <taxon>Pezizomycotina</taxon>
        <taxon>Dothideomycetes</taxon>
        <taxon>Pleosporomycetidae</taxon>
        <taxon>Pleosporales</taxon>
        <taxon>Pleosporineae</taxon>
        <taxon>Didymellaceae</taxon>
        <taxon>Macroventuria</taxon>
    </lineage>
</organism>
<sequence length="519" mass="55721">MRLSLFSALLALTAVGPSNGNSNLTFFGAPRASLDGVLSVLSIEEDYILRQTDSVSNTSFGAAGPLQCSASNPCADGSCCNSQGQCGFRDEHCKSNCVANCDATAPCGVNSKGGSRTCPLNVCCSYFGFCGASEAFCRDTTASGESTPCQKQFGKCGTVTTQSTPTCGKDSGTASRKVAYYEGCGNTRRRPCDKVWPANIDTAGLTHLIFSFATIDPTTFAVSPMHPDDEKLYADFLALKDGSKKWIGIGGWEFSDAGATRYTWSQMVSAKANRGAFIASLLRFLDKWKFQGVDIDWEWPGAESRGGNPAIDKQNQVDLTKELREALGSRGLSVVLPAQYEYLKNIDPKALEAQVDSFNVLAYDLHGLWDATIPGLGARVKPHTDLKEIATALDLFWFNDVNPSKINLGIANYGRGYTLEDASCARYDCPWTGPSNAGECTELAGVLSQCEIQRIIRQKNLKPEIIDGGAGVKQIVFDGQWVGYDDNETLGLKMELANNRCLGGTTLWAIDYASCGGGG</sequence>
<dbReference type="Proteomes" id="UP000799754">
    <property type="component" value="Unassembled WGS sequence"/>
</dbReference>
<comment type="caution">
    <text evidence="1">The sequence shown here is derived from an EMBL/GenBank/DDBJ whole genome shotgun (WGS) entry which is preliminary data.</text>
</comment>
<feature type="non-terminal residue" evidence="1">
    <location>
        <position position="519"/>
    </location>
</feature>
<protein>
    <submittedName>
        <fullName evidence="1">Glycoside hydrolase family 18 protein</fullName>
    </submittedName>
</protein>
<evidence type="ECO:0000313" key="2">
    <source>
        <dbReference type="Proteomes" id="UP000799754"/>
    </source>
</evidence>
<keyword evidence="2" id="KW-1185">Reference proteome</keyword>
<name>A0ACB6RJ41_9PLEO</name>
<reference evidence="1" key="1">
    <citation type="journal article" date="2020" name="Stud. Mycol.">
        <title>101 Dothideomycetes genomes: a test case for predicting lifestyles and emergence of pathogens.</title>
        <authorList>
            <person name="Haridas S."/>
            <person name="Albert R."/>
            <person name="Binder M."/>
            <person name="Bloem J."/>
            <person name="Labutti K."/>
            <person name="Salamov A."/>
            <person name="Andreopoulos B."/>
            <person name="Baker S."/>
            <person name="Barry K."/>
            <person name="Bills G."/>
            <person name="Bluhm B."/>
            <person name="Cannon C."/>
            <person name="Castanera R."/>
            <person name="Culley D."/>
            <person name="Daum C."/>
            <person name="Ezra D."/>
            <person name="Gonzalez J."/>
            <person name="Henrissat B."/>
            <person name="Kuo A."/>
            <person name="Liang C."/>
            <person name="Lipzen A."/>
            <person name="Lutzoni F."/>
            <person name="Magnuson J."/>
            <person name="Mondo S."/>
            <person name="Nolan M."/>
            <person name="Ohm R."/>
            <person name="Pangilinan J."/>
            <person name="Park H.-J."/>
            <person name="Ramirez L."/>
            <person name="Alfaro M."/>
            <person name="Sun H."/>
            <person name="Tritt A."/>
            <person name="Yoshinaga Y."/>
            <person name="Zwiers L.-H."/>
            <person name="Turgeon B."/>
            <person name="Goodwin S."/>
            <person name="Spatafora J."/>
            <person name="Crous P."/>
            <person name="Grigoriev I."/>
        </authorList>
    </citation>
    <scope>NUCLEOTIDE SEQUENCE</scope>
    <source>
        <strain evidence="1">CBS 525.71</strain>
    </source>
</reference>
<evidence type="ECO:0000313" key="1">
    <source>
        <dbReference type="EMBL" id="KAF2621430.1"/>
    </source>
</evidence>